<evidence type="ECO:0000313" key="3">
    <source>
        <dbReference type="Proteomes" id="UP000772434"/>
    </source>
</evidence>
<dbReference type="Proteomes" id="UP000772434">
    <property type="component" value="Unassembled WGS sequence"/>
</dbReference>
<name>A0A9P5PCA9_9AGAR</name>
<organism evidence="1 3">
    <name type="scientific">Rhodocollybia butyracea</name>
    <dbReference type="NCBI Taxonomy" id="206335"/>
    <lineage>
        <taxon>Eukaryota</taxon>
        <taxon>Fungi</taxon>
        <taxon>Dikarya</taxon>
        <taxon>Basidiomycota</taxon>
        <taxon>Agaricomycotina</taxon>
        <taxon>Agaricomycetes</taxon>
        <taxon>Agaricomycetidae</taxon>
        <taxon>Agaricales</taxon>
        <taxon>Marasmiineae</taxon>
        <taxon>Omphalotaceae</taxon>
        <taxon>Rhodocollybia</taxon>
    </lineage>
</organism>
<evidence type="ECO:0000313" key="2">
    <source>
        <dbReference type="EMBL" id="KAF9066140.1"/>
    </source>
</evidence>
<gene>
    <name evidence="1" type="ORF">BDP27DRAFT_1233659</name>
    <name evidence="2" type="ORF">BDP27DRAFT_1297646</name>
</gene>
<comment type="caution">
    <text evidence="1">The sequence shown here is derived from an EMBL/GenBank/DDBJ whole genome shotgun (WGS) entry which is preliminary data.</text>
</comment>
<evidence type="ECO:0000313" key="1">
    <source>
        <dbReference type="EMBL" id="KAF9062466.1"/>
    </source>
</evidence>
<keyword evidence="3" id="KW-1185">Reference proteome</keyword>
<protein>
    <submittedName>
        <fullName evidence="1">Uncharacterized protein</fullName>
    </submittedName>
</protein>
<dbReference type="EMBL" id="JADNRY010000092">
    <property type="protein sequence ID" value="KAF9066140.1"/>
    <property type="molecule type" value="Genomic_DNA"/>
</dbReference>
<accession>A0A9P5PCA9</accession>
<dbReference type="AlphaFoldDB" id="A0A9P5PCA9"/>
<sequence>MSVLPDNAMPTRLASIDDSFLGQKLLLAGRMLAYDSTTGFFILLDKDDALLVDIALCLDRAAEAWLQDSFRSIHVVGHLEQCSASIARAR</sequence>
<reference evidence="1" key="1">
    <citation type="submission" date="2020-11" db="EMBL/GenBank/DDBJ databases">
        <authorList>
            <consortium name="DOE Joint Genome Institute"/>
            <person name="Ahrendt S."/>
            <person name="Riley R."/>
            <person name="Andreopoulos W."/>
            <person name="Labutti K."/>
            <person name="Pangilinan J."/>
            <person name="Ruiz-Duenas F.J."/>
            <person name="Barrasa J.M."/>
            <person name="Sanchez-Garcia M."/>
            <person name="Camarero S."/>
            <person name="Miyauchi S."/>
            <person name="Serrano A."/>
            <person name="Linde D."/>
            <person name="Babiker R."/>
            <person name="Drula E."/>
            <person name="Ayuso-Fernandez I."/>
            <person name="Pacheco R."/>
            <person name="Padilla G."/>
            <person name="Ferreira P."/>
            <person name="Barriuso J."/>
            <person name="Kellner H."/>
            <person name="Castanera R."/>
            <person name="Alfaro M."/>
            <person name="Ramirez L."/>
            <person name="Pisabarro A.G."/>
            <person name="Kuo A."/>
            <person name="Tritt A."/>
            <person name="Lipzen A."/>
            <person name="He G."/>
            <person name="Yan M."/>
            <person name="Ng V."/>
            <person name="Cullen D."/>
            <person name="Martin F."/>
            <person name="Rosso M.-N."/>
            <person name="Henrissat B."/>
            <person name="Hibbett D."/>
            <person name="Martinez A.T."/>
            <person name="Grigoriev I.V."/>
        </authorList>
    </citation>
    <scope>NUCLEOTIDE SEQUENCE</scope>
    <source>
        <strain evidence="1">AH 40177</strain>
    </source>
</reference>
<proteinExistence type="predicted"/>
<dbReference type="OrthoDB" id="3258172at2759"/>
<dbReference type="EMBL" id="JADNRY010000172">
    <property type="protein sequence ID" value="KAF9062466.1"/>
    <property type="molecule type" value="Genomic_DNA"/>
</dbReference>